<feature type="region of interest" description="Disordered" evidence="6">
    <location>
        <begin position="305"/>
        <end position="341"/>
    </location>
</feature>
<feature type="transmembrane region" description="Helical" evidence="7">
    <location>
        <begin position="207"/>
        <end position="227"/>
    </location>
</feature>
<evidence type="ECO:0000256" key="5">
    <source>
        <dbReference type="ARBA" id="ARBA00038359"/>
    </source>
</evidence>
<dbReference type="InterPro" id="IPR049326">
    <property type="entry name" value="Rhodopsin_dom_fungi"/>
</dbReference>
<dbReference type="GO" id="GO:0016020">
    <property type="term" value="C:membrane"/>
    <property type="evidence" value="ECO:0007669"/>
    <property type="project" value="UniProtKB-SubCell"/>
</dbReference>
<feature type="transmembrane region" description="Helical" evidence="7">
    <location>
        <begin position="12"/>
        <end position="32"/>
    </location>
</feature>
<accession>A0A6A6AAA0</accession>
<evidence type="ECO:0000256" key="6">
    <source>
        <dbReference type="SAM" id="MobiDB-lite"/>
    </source>
</evidence>
<comment type="similarity">
    <text evidence="5">Belongs to the SAT4 family.</text>
</comment>
<sequence>MANDYRSILNTVGWTLTTLSTLFTAARIYTRLKIATAALGWDDWCMLVAWVFATICTAIVTVGTTHGFGQHIWNIQDPEDQAQAVMYVMIGPLFSFVCAFLTKASIVIALLRIVGRTSIWAHRLIAWVSMILMFCASALACSCIIFFCRPMQKSWRPYVEGSCMSPTILDVAGRSVSAYNAFMDVLCAVVPYYLIRSLNIPRKDKRNLIILMGGSILGAFATIMKIVSMSTISNVTDMTHSWSELTIWQLTENHVLIIAGSIPALRPFWRTIVGKYTSFRSTGQSTPSGHLSNKPRGGDFHMLTVGSTPSRKSKSGLYSHTAKDESKENLTDRREEADTESVEPILSHYGRLQTHITRGNGTKIPDRSDTSITVTSVVEVV</sequence>
<feature type="domain" description="Rhodopsin" evidence="8">
    <location>
        <begin position="26"/>
        <end position="270"/>
    </location>
</feature>
<feature type="transmembrane region" description="Helical" evidence="7">
    <location>
        <begin position="44"/>
        <end position="64"/>
    </location>
</feature>
<protein>
    <recommendedName>
        <fullName evidence="8">Rhodopsin domain-containing protein</fullName>
    </recommendedName>
</protein>
<reference evidence="9" key="1">
    <citation type="journal article" date="2020" name="Stud. Mycol.">
        <title>101 Dothideomycetes genomes: a test case for predicting lifestyles and emergence of pathogens.</title>
        <authorList>
            <person name="Haridas S."/>
            <person name="Albert R."/>
            <person name="Binder M."/>
            <person name="Bloem J."/>
            <person name="Labutti K."/>
            <person name="Salamov A."/>
            <person name="Andreopoulos B."/>
            <person name="Baker S."/>
            <person name="Barry K."/>
            <person name="Bills G."/>
            <person name="Bluhm B."/>
            <person name="Cannon C."/>
            <person name="Castanera R."/>
            <person name="Culley D."/>
            <person name="Daum C."/>
            <person name="Ezra D."/>
            <person name="Gonzalez J."/>
            <person name="Henrissat B."/>
            <person name="Kuo A."/>
            <person name="Liang C."/>
            <person name="Lipzen A."/>
            <person name="Lutzoni F."/>
            <person name="Magnuson J."/>
            <person name="Mondo S."/>
            <person name="Nolan M."/>
            <person name="Ohm R."/>
            <person name="Pangilinan J."/>
            <person name="Park H.-J."/>
            <person name="Ramirez L."/>
            <person name="Alfaro M."/>
            <person name="Sun H."/>
            <person name="Tritt A."/>
            <person name="Yoshinaga Y."/>
            <person name="Zwiers L.-H."/>
            <person name="Turgeon B."/>
            <person name="Goodwin S."/>
            <person name="Spatafora J."/>
            <person name="Crous P."/>
            <person name="Grigoriev I."/>
        </authorList>
    </citation>
    <scope>NUCLEOTIDE SEQUENCE</scope>
    <source>
        <strain evidence="9">CBS 119687</strain>
    </source>
</reference>
<dbReference type="PANTHER" id="PTHR33048:SF146">
    <property type="entry name" value="INTEGRAL MEMBRANE PROTEIN"/>
    <property type="match status" value="1"/>
</dbReference>
<keyword evidence="10" id="KW-1185">Reference proteome</keyword>
<dbReference type="EMBL" id="ML977508">
    <property type="protein sequence ID" value="KAF2128496.1"/>
    <property type="molecule type" value="Genomic_DNA"/>
</dbReference>
<feature type="compositionally biased region" description="Basic and acidic residues" evidence="6">
    <location>
        <begin position="321"/>
        <end position="336"/>
    </location>
</feature>
<dbReference type="AlphaFoldDB" id="A0A6A6AAA0"/>
<name>A0A6A6AAA0_9PLEO</name>
<evidence type="ECO:0000256" key="1">
    <source>
        <dbReference type="ARBA" id="ARBA00004141"/>
    </source>
</evidence>
<organism evidence="9 10">
    <name type="scientific">Dothidotthia symphoricarpi CBS 119687</name>
    <dbReference type="NCBI Taxonomy" id="1392245"/>
    <lineage>
        <taxon>Eukaryota</taxon>
        <taxon>Fungi</taxon>
        <taxon>Dikarya</taxon>
        <taxon>Ascomycota</taxon>
        <taxon>Pezizomycotina</taxon>
        <taxon>Dothideomycetes</taxon>
        <taxon>Pleosporomycetidae</taxon>
        <taxon>Pleosporales</taxon>
        <taxon>Dothidotthiaceae</taxon>
        <taxon>Dothidotthia</taxon>
    </lineage>
</organism>
<evidence type="ECO:0000256" key="4">
    <source>
        <dbReference type="ARBA" id="ARBA00023136"/>
    </source>
</evidence>
<dbReference type="InterPro" id="IPR052337">
    <property type="entry name" value="SAT4-like"/>
</dbReference>
<keyword evidence="3 7" id="KW-1133">Transmembrane helix</keyword>
<evidence type="ECO:0000256" key="7">
    <source>
        <dbReference type="SAM" id="Phobius"/>
    </source>
</evidence>
<evidence type="ECO:0000313" key="9">
    <source>
        <dbReference type="EMBL" id="KAF2128496.1"/>
    </source>
</evidence>
<evidence type="ECO:0000256" key="3">
    <source>
        <dbReference type="ARBA" id="ARBA00022989"/>
    </source>
</evidence>
<dbReference type="Proteomes" id="UP000799771">
    <property type="component" value="Unassembled WGS sequence"/>
</dbReference>
<comment type="subcellular location">
    <subcellularLocation>
        <location evidence="1">Membrane</location>
        <topology evidence="1">Multi-pass membrane protein</topology>
    </subcellularLocation>
</comment>
<dbReference type="RefSeq" id="XP_033522885.1">
    <property type="nucleotide sequence ID" value="XM_033672949.1"/>
</dbReference>
<keyword evidence="4 7" id="KW-0472">Membrane</keyword>
<dbReference type="GeneID" id="54413381"/>
<dbReference type="PANTHER" id="PTHR33048">
    <property type="entry name" value="PTH11-LIKE INTEGRAL MEMBRANE PROTEIN (AFU_ORTHOLOGUE AFUA_5G11245)"/>
    <property type="match status" value="1"/>
</dbReference>
<feature type="transmembrane region" description="Helical" evidence="7">
    <location>
        <begin position="124"/>
        <end position="147"/>
    </location>
</feature>
<keyword evidence="2 7" id="KW-0812">Transmembrane</keyword>
<feature type="transmembrane region" description="Helical" evidence="7">
    <location>
        <begin position="84"/>
        <end position="112"/>
    </location>
</feature>
<evidence type="ECO:0000313" key="10">
    <source>
        <dbReference type="Proteomes" id="UP000799771"/>
    </source>
</evidence>
<evidence type="ECO:0000256" key="2">
    <source>
        <dbReference type="ARBA" id="ARBA00022692"/>
    </source>
</evidence>
<dbReference type="OrthoDB" id="3934549at2759"/>
<dbReference type="Pfam" id="PF20684">
    <property type="entry name" value="Fung_rhodopsin"/>
    <property type="match status" value="1"/>
</dbReference>
<gene>
    <name evidence="9" type="ORF">P153DRAFT_432134</name>
</gene>
<proteinExistence type="inferred from homology"/>
<evidence type="ECO:0000259" key="8">
    <source>
        <dbReference type="Pfam" id="PF20684"/>
    </source>
</evidence>